<keyword evidence="1" id="KW-0539">Nucleus</keyword>
<dbReference type="PANTHER" id="PTHR47658">
    <property type="entry name" value="HIGH MOBILITY GROUP B PROTEIN 12-RELATED"/>
    <property type="match status" value="1"/>
</dbReference>
<sequence length="189" mass="21613">MVGTAPRTRKRVGVNPCPLKRGENGSGFTNCKKCRKAVPVGAVDVHDCKLDAKIKLSLECHHPFNSTNKDLSQLRRRKRKDREEAEKAQTPSVTKKPRGPQAPKKPQTAYLVFMEDFRKKCDEENADSNGTNKQGAEKWKLMTREEKQPHIEKAEKIRVEYEHALAKYHEELRRFNEEGDSAEVGVIDM</sequence>
<dbReference type="InterPro" id="IPR009071">
    <property type="entry name" value="HMG_box_dom"/>
</dbReference>
<dbReference type="InterPro" id="IPR036910">
    <property type="entry name" value="HMG_box_dom_sf"/>
</dbReference>
<dbReference type="GO" id="GO:0005634">
    <property type="term" value="C:nucleus"/>
    <property type="evidence" value="ECO:0007669"/>
    <property type="project" value="UniProtKB-UniRule"/>
</dbReference>
<organism evidence="5 6">
    <name type="scientific">Taxus chinensis</name>
    <name type="common">Chinese yew</name>
    <name type="synonym">Taxus wallichiana var. chinensis</name>
    <dbReference type="NCBI Taxonomy" id="29808"/>
    <lineage>
        <taxon>Eukaryota</taxon>
        <taxon>Viridiplantae</taxon>
        <taxon>Streptophyta</taxon>
        <taxon>Embryophyta</taxon>
        <taxon>Tracheophyta</taxon>
        <taxon>Spermatophyta</taxon>
        <taxon>Pinopsida</taxon>
        <taxon>Pinidae</taxon>
        <taxon>Conifers II</taxon>
        <taxon>Cupressales</taxon>
        <taxon>Taxaceae</taxon>
        <taxon>Taxus</taxon>
    </lineage>
</organism>
<dbReference type="Proteomes" id="UP000824469">
    <property type="component" value="Unassembled WGS sequence"/>
</dbReference>
<dbReference type="AlphaFoldDB" id="A0AA38F7R1"/>
<feature type="DNA-binding region" description="HMG box" evidence="1">
    <location>
        <begin position="103"/>
        <end position="169"/>
    </location>
</feature>
<feature type="region of interest" description="Disordered" evidence="3">
    <location>
        <begin position="65"/>
        <end position="106"/>
    </location>
</feature>
<protein>
    <recommendedName>
        <fullName evidence="4">HMG box domain-containing protein</fullName>
    </recommendedName>
</protein>
<dbReference type="SMART" id="SM00398">
    <property type="entry name" value="HMG"/>
    <property type="match status" value="1"/>
</dbReference>
<feature type="domain" description="HMG box" evidence="4">
    <location>
        <begin position="103"/>
        <end position="169"/>
    </location>
</feature>
<evidence type="ECO:0000313" key="5">
    <source>
        <dbReference type="EMBL" id="KAH9295674.1"/>
    </source>
</evidence>
<feature type="non-terminal residue" evidence="5">
    <location>
        <position position="189"/>
    </location>
</feature>
<evidence type="ECO:0000256" key="3">
    <source>
        <dbReference type="SAM" id="MobiDB-lite"/>
    </source>
</evidence>
<gene>
    <name evidence="5" type="ORF">KI387_039262</name>
</gene>
<dbReference type="PANTHER" id="PTHR47658:SF1">
    <property type="entry name" value="MEIOSIS INITIATOR PROTEIN"/>
    <property type="match status" value="1"/>
</dbReference>
<feature type="coiled-coil region" evidence="2">
    <location>
        <begin position="151"/>
        <end position="178"/>
    </location>
</feature>
<reference evidence="5 6" key="1">
    <citation type="journal article" date="2021" name="Nat. Plants">
        <title>The Taxus genome provides insights into paclitaxel biosynthesis.</title>
        <authorList>
            <person name="Xiong X."/>
            <person name="Gou J."/>
            <person name="Liao Q."/>
            <person name="Li Y."/>
            <person name="Zhou Q."/>
            <person name="Bi G."/>
            <person name="Li C."/>
            <person name="Du R."/>
            <person name="Wang X."/>
            <person name="Sun T."/>
            <person name="Guo L."/>
            <person name="Liang H."/>
            <person name="Lu P."/>
            <person name="Wu Y."/>
            <person name="Zhang Z."/>
            <person name="Ro D.K."/>
            <person name="Shang Y."/>
            <person name="Huang S."/>
            <person name="Yan J."/>
        </authorList>
    </citation>
    <scope>NUCLEOTIDE SEQUENCE [LARGE SCALE GENOMIC DNA]</scope>
    <source>
        <strain evidence="5">Ta-2019</strain>
    </source>
</reference>
<dbReference type="GO" id="GO:0003677">
    <property type="term" value="F:DNA binding"/>
    <property type="evidence" value="ECO:0007669"/>
    <property type="project" value="UniProtKB-UniRule"/>
</dbReference>
<comment type="caution">
    <text evidence="5">The sequence shown here is derived from an EMBL/GenBank/DDBJ whole genome shotgun (WGS) entry which is preliminary data.</text>
</comment>
<accession>A0AA38F7R1</accession>
<dbReference type="SUPFAM" id="SSF47095">
    <property type="entry name" value="HMG-box"/>
    <property type="match status" value="1"/>
</dbReference>
<keyword evidence="6" id="KW-1185">Reference proteome</keyword>
<evidence type="ECO:0000256" key="1">
    <source>
        <dbReference type="PROSITE-ProRule" id="PRU00267"/>
    </source>
</evidence>
<keyword evidence="1" id="KW-0238">DNA-binding</keyword>
<evidence type="ECO:0000256" key="2">
    <source>
        <dbReference type="SAM" id="Coils"/>
    </source>
</evidence>
<dbReference type="PROSITE" id="PS50118">
    <property type="entry name" value="HMG_BOX_2"/>
    <property type="match status" value="1"/>
</dbReference>
<dbReference type="EMBL" id="JAHRHJ020000011">
    <property type="protein sequence ID" value="KAH9295674.1"/>
    <property type="molecule type" value="Genomic_DNA"/>
</dbReference>
<proteinExistence type="predicted"/>
<dbReference type="Pfam" id="PF00505">
    <property type="entry name" value="HMG_box"/>
    <property type="match status" value="1"/>
</dbReference>
<dbReference type="CDD" id="cd22005">
    <property type="entry name" value="HMG-box_AtHMGB1-like"/>
    <property type="match status" value="1"/>
</dbReference>
<dbReference type="OMA" id="LECHHTI"/>
<dbReference type="Gene3D" id="1.10.30.10">
    <property type="entry name" value="High mobility group box domain"/>
    <property type="match status" value="1"/>
</dbReference>
<feature type="compositionally biased region" description="Basic and acidic residues" evidence="3">
    <location>
        <begin position="135"/>
        <end position="149"/>
    </location>
</feature>
<evidence type="ECO:0000313" key="6">
    <source>
        <dbReference type="Proteomes" id="UP000824469"/>
    </source>
</evidence>
<feature type="region of interest" description="Disordered" evidence="3">
    <location>
        <begin position="122"/>
        <end position="149"/>
    </location>
</feature>
<name>A0AA38F7R1_TAXCH</name>
<keyword evidence="2" id="KW-0175">Coiled coil</keyword>
<evidence type="ECO:0000259" key="4">
    <source>
        <dbReference type="PROSITE" id="PS50118"/>
    </source>
</evidence>